<organism evidence="3 4">
    <name type="scientific">Paractinoplanes atraurantiacus</name>
    <dbReference type="NCBI Taxonomy" id="1036182"/>
    <lineage>
        <taxon>Bacteria</taxon>
        <taxon>Bacillati</taxon>
        <taxon>Actinomycetota</taxon>
        <taxon>Actinomycetes</taxon>
        <taxon>Micromonosporales</taxon>
        <taxon>Micromonosporaceae</taxon>
        <taxon>Paractinoplanes</taxon>
    </lineage>
</organism>
<feature type="region of interest" description="Disordered" evidence="1">
    <location>
        <begin position="88"/>
        <end position="110"/>
    </location>
</feature>
<gene>
    <name evidence="3" type="ORF">SAMN05421748_113162</name>
</gene>
<proteinExistence type="predicted"/>
<keyword evidence="2" id="KW-1133">Transmembrane helix</keyword>
<keyword evidence="2" id="KW-0812">Transmembrane</keyword>
<feature type="transmembrane region" description="Helical" evidence="2">
    <location>
        <begin position="19"/>
        <end position="39"/>
    </location>
</feature>
<reference evidence="4" key="1">
    <citation type="submission" date="2017-09" db="EMBL/GenBank/DDBJ databases">
        <authorList>
            <person name="Varghese N."/>
            <person name="Submissions S."/>
        </authorList>
    </citation>
    <scope>NUCLEOTIDE SEQUENCE [LARGE SCALE GENOMIC DNA]</scope>
    <source>
        <strain evidence="4">CGMCC 4.6857</strain>
    </source>
</reference>
<name>A0A285IY98_9ACTN</name>
<keyword evidence="2" id="KW-0472">Membrane</keyword>
<evidence type="ECO:0000313" key="3">
    <source>
        <dbReference type="EMBL" id="SNY53030.1"/>
    </source>
</evidence>
<dbReference type="PANTHER" id="PTHR42305:SF1">
    <property type="entry name" value="MEMBRANE PROTEIN RV1733C-RELATED"/>
    <property type="match status" value="1"/>
</dbReference>
<dbReference type="InterPro" id="IPR039708">
    <property type="entry name" value="MT1774/Rv1733c-like"/>
</dbReference>
<evidence type="ECO:0000256" key="2">
    <source>
        <dbReference type="SAM" id="Phobius"/>
    </source>
</evidence>
<feature type="transmembrane region" description="Helical" evidence="2">
    <location>
        <begin position="131"/>
        <end position="152"/>
    </location>
</feature>
<protein>
    <submittedName>
        <fullName evidence="3">Uncharacterized protein</fullName>
    </submittedName>
</protein>
<sequence>MLDHVPNELRRATDRLEGLMLFTLVMTFLAGAPLLAWWAGQQAYRTDLRAQRWEQAHIFRAEAVLRGDPVPSVGGRTGATLTARATWTAPDGTPREGAVPVTPNDAAGGRVPIWVDDRGTPRQPPPQRQPAAQGFMVGAAVVLCAAAATAGLHRIGRALLDRHRYRTWEREWLEVGPRWSRESR</sequence>
<dbReference type="Proteomes" id="UP000219612">
    <property type="component" value="Unassembled WGS sequence"/>
</dbReference>
<keyword evidence="4" id="KW-1185">Reference proteome</keyword>
<accession>A0A285IY98</accession>
<dbReference type="AlphaFoldDB" id="A0A285IY98"/>
<evidence type="ECO:0000256" key="1">
    <source>
        <dbReference type="SAM" id="MobiDB-lite"/>
    </source>
</evidence>
<evidence type="ECO:0000313" key="4">
    <source>
        <dbReference type="Proteomes" id="UP000219612"/>
    </source>
</evidence>
<dbReference type="OrthoDB" id="4213157at2"/>
<dbReference type="EMBL" id="OBDY01000013">
    <property type="protein sequence ID" value="SNY53030.1"/>
    <property type="molecule type" value="Genomic_DNA"/>
</dbReference>
<dbReference type="PANTHER" id="PTHR42305">
    <property type="entry name" value="MEMBRANE PROTEIN RV1733C-RELATED"/>
    <property type="match status" value="1"/>
</dbReference>